<dbReference type="InterPro" id="IPR011067">
    <property type="entry name" value="Plasmid_toxin/cell-grow_inhib"/>
</dbReference>
<reference evidence="1" key="1">
    <citation type="submission" date="2020-05" db="EMBL/GenBank/DDBJ databases">
        <authorList>
            <person name="Chiriac C."/>
            <person name="Salcher M."/>
            <person name="Ghai R."/>
            <person name="Kavagutti S V."/>
        </authorList>
    </citation>
    <scope>NUCLEOTIDE SEQUENCE</scope>
</reference>
<dbReference type="EMBL" id="CAEZTM010000021">
    <property type="protein sequence ID" value="CAB4569280.1"/>
    <property type="molecule type" value="Genomic_DNA"/>
</dbReference>
<dbReference type="AlphaFoldDB" id="A0A6J6DYK7"/>
<dbReference type="InterPro" id="IPR003477">
    <property type="entry name" value="PemK-like"/>
</dbReference>
<protein>
    <submittedName>
        <fullName evidence="1">Unannotated protein</fullName>
    </submittedName>
</protein>
<accession>A0A6J6DYK7</accession>
<evidence type="ECO:0000313" key="1">
    <source>
        <dbReference type="EMBL" id="CAB4569280.1"/>
    </source>
</evidence>
<dbReference type="PANTHER" id="PTHR33988">
    <property type="entry name" value="ENDORIBONUCLEASE MAZF-RELATED"/>
    <property type="match status" value="1"/>
</dbReference>
<dbReference type="PIRSF" id="PIRSF033490">
    <property type="entry name" value="MazF"/>
    <property type="match status" value="1"/>
</dbReference>
<organism evidence="1">
    <name type="scientific">freshwater metagenome</name>
    <dbReference type="NCBI Taxonomy" id="449393"/>
    <lineage>
        <taxon>unclassified sequences</taxon>
        <taxon>metagenomes</taxon>
        <taxon>ecological metagenomes</taxon>
    </lineage>
</organism>
<dbReference type="GO" id="GO:0004521">
    <property type="term" value="F:RNA endonuclease activity"/>
    <property type="evidence" value="ECO:0007669"/>
    <property type="project" value="TreeGrafter"/>
</dbReference>
<dbReference type="PANTHER" id="PTHR33988:SF1">
    <property type="entry name" value="ENDORIBONUCLEASE MAZF7-RELATED"/>
    <property type="match status" value="1"/>
</dbReference>
<dbReference type="GO" id="GO:0006402">
    <property type="term" value="P:mRNA catabolic process"/>
    <property type="evidence" value="ECO:0007669"/>
    <property type="project" value="TreeGrafter"/>
</dbReference>
<sequence>MFVRGSVVWADFGQAVGSEASRRRPAIVVSNNGANLSAWQGGQGVVTIVPLTSASRRRYAFQVSIPAVQSGLTKDSIAQAEQVRSLDVRRIAPTSAVLGESLMGEISRALGLHLGLH</sequence>
<dbReference type="SUPFAM" id="SSF50118">
    <property type="entry name" value="Cell growth inhibitor/plasmid maintenance toxic component"/>
    <property type="match status" value="1"/>
</dbReference>
<proteinExistence type="predicted"/>
<dbReference type="Gene3D" id="2.30.30.110">
    <property type="match status" value="1"/>
</dbReference>
<dbReference type="GO" id="GO:0016075">
    <property type="term" value="P:rRNA catabolic process"/>
    <property type="evidence" value="ECO:0007669"/>
    <property type="project" value="TreeGrafter"/>
</dbReference>
<name>A0A6J6DYK7_9ZZZZ</name>
<dbReference type="GO" id="GO:0003677">
    <property type="term" value="F:DNA binding"/>
    <property type="evidence" value="ECO:0007669"/>
    <property type="project" value="InterPro"/>
</dbReference>
<dbReference type="Pfam" id="PF02452">
    <property type="entry name" value="PemK_toxin"/>
    <property type="match status" value="1"/>
</dbReference>
<gene>
    <name evidence="1" type="ORF">UFOPK1684_00608</name>
</gene>